<organism evidence="13 14">
    <name type="scientific">Keratinibaculum paraultunense</name>
    <dbReference type="NCBI Taxonomy" id="1278232"/>
    <lineage>
        <taxon>Bacteria</taxon>
        <taxon>Bacillati</taxon>
        <taxon>Bacillota</taxon>
        <taxon>Tissierellia</taxon>
        <taxon>Tissierellales</taxon>
        <taxon>Tepidimicrobiaceae</taxon>
        <taxon>Keratinibaculum</taxon>
    </lineage>
</organism>
<keyword evidence="6 13" id="KW-0413">Isomerase</keyword>
<evidence type="ECO:0000256" key="3">
    <source>
        <dbReference type="ARBA" id="ARBA00011956"/>
    </source>
</evidence>
<sequence length="325" mass="37153">MYPLKFENIYFEKVWGSQALSAIRDNIPQGGIGESWDVACHEKAVSIVANGKYKGKRLDELIEQKQELLLGNKLVGRKFPLLIKLLSPGDRLSVQVHPDDEYAKKYENGELGKTEAWYIVEAKEDAYIILGTNGCSKEEFKKAIKDGTVEKYMNKINVKKGDVFYLKSGLIHTMGPGMIVAEIQQNSDTTYRVYDYGRGRKTHIEKALDVIRFDYEGKRREGLLVEKDGYNKIYYCLSEHFSLEVYDIFKNVMEKSDEDRFYILTAVEGEGIIYYNEGKVGFKKGDSILIPAALGKYTIQGDCRLIKSYVPDVKTVEEEILNIIR</sequence>
<protein>
    <recommendedName>
        <fullName evidence="3">mannose-6-phosphate isomerase</fullName>
        <ecNumber evidence="3">5.3.1.8</ecNumber>
    </recommendedName>
    <alternativeName>
        <fullName evidence="7">Phosphohexomutase</fullName>
    </alternativeName>
    <alternativeName>
        <fullName evidence="8">Phosphomannose isomerase</fullName>
    </alternativeName>
</protein>
<dbReference type="EC" id="5.3.1.8" evidence="3"/>
<evidence type="ECO:0000259" key="12">
    <source>
        <dbReference type="Pfam" id="PF21621"/>
    </source>
</evidence>
<dbReference type="InterPro" id="IPR046457">
    <property type="entry name" value="PMI_typeI_cat"/>
</dbReference>
<dbReference type="InterPro" id="IPR014628">
    <property type="entry name" value="Man6P_isomerase_Firm_short"/>
</dbReference>
<dbReference type="Gene3D" id="2.60.120.10">
    <property type="entry name" value="Jelly Rolls"/>
    <property type="match status" value="2"/>
</dbReference>
<dbReference type="Proteomes" id="UP000294567">
    <property type="component" value="Unassembled WGS sequence"/>
</dbReference>
<feature type="domain" description="Phosphomannose isomerase type I catalytic" evidence="11">
    <location>
        <begin position="5"/>
        <end position="106"/>
    </location>
</feature>
<comment type="caution">
    <text evidence="13">The sequence shown here is derived from an EMBL/GenBank/DDBJ whole genome shotgun (WGS) entry which is preliminary data.</text>
</comment>
<dbReference type="PANTHER" id="PTHR42742:SF3">
    <property type="entry name" value="FRUCTOKINASE"/>
    <property type="match status" value="1"/>
</dbReference>
<comment type="catalytic activity">
    <reaction evidence="1">
        <text>D-mannose 6-phosphate = D-fructose 6-phosphate</text>
        <dbReference type="Rhea" id="RHEA:12356"/>
        <dbReference type="ChEBI" id="CHEBI:58735"/>
        <dbReference type="ChEBI" id="CHEBI:61527"/>
        <dbReference type="EC" id="5.3.1.8"/>
    </reaction>
</comment>
<dbReference type="PANTHER" id="PTHR42742">
    <property type="entry name" value="TRANSCRIPTIONAL REPRESSOR MPRA"/>
    <property type="match status" value="1"/>
</dbReference>
<evidence type="ECO:0000313" key="13">
    <source>
        <dbReference type="EMBL" id="TCS89414.1"/>
    </source>
</evidence>
<dbReference type="Pfam" id="PF21621">
    <property type="entry name" value="MPI_cupin_dom"/>
    <property type="match status" value="1"/>
</dbReference>
<feature type="domain" description="Mannose-6-phosphate isomerase cupin" evidence="12">
    <location>
        <begin position="236"/>
        <end position="310"/>
    </location>
</feature>
<dbReference type="InterPro" id="IPR014710">
    <property type="entry name" value="RmlC-like_jellyroll"/>
</dbReference>
<evidence type="ECO:0000256" key="9">
    <source>
        <dbReference type="PIRSR" id="PIRSR036894-1"/>
    </source>
</evidence>
<dbReference type="AlphaFoldDB" id="A0A4R3KY61"/>
<dbReference type="GO" id="GO:0008270">
    <property type="term" value="F:zinc ion binding"/>
    <property type="evidence" value="ECO:0007669"/>
    <property type="project" value="InterPro"/>
</dbReference>
<dbReference type="RefSeq" id="WP_132027524.1">
    <property type="nucleotide sequence ID" value="NZ_CP068564.1"/>
</dbReference>
<accession>A0A4R3KY61</accession>
<comment type="cofactor">
    <cofactor evidence="9">
        <name>Zn(2+)</name>
        <dbReference type="ChEBI" id="CHEBI:29105"/>
    </cofactor>
    <text evidence="9">Binds 1 zinc ion per subunit.</text>
</comment>
<feature type="binding site" evidence="9">
    <location>
        <position position="115"/>
    </location>
    <ligand>
        <name>Zn(2+)</name>
        <dbReference type="ChEBI" id="CHEBI:29105"/>
    </ligand>
</feature>
<dbReference type="NCBIfam" id="TIGR00218">
    <property type="entry name" value="manA"/>
    <property type="match status" value="1"/>
</dbReference>
<dbReference type="Pfam" id="PF20511">
    <property type="entry name" value="PMI_typeI_cat"/>
    <property type="match status" value="1"/>
</dbReference>
<dbReference type="GO" id="GO:0005975">
    <property type="term" value="P:carbohydrate metabolic process"/>
    <property type="evidence" value="ECO:0007669"/>
    <property type="project" value="InterPro"/>
</dbReference>
<keyword evidence="14" id="KW-1185">Reference proteome</keyword>
<dbReference type="InterPro" id="IPR001250">
    <property type="entry name" value="Man6P_Isoase-1"/>
</dbReference>
<proteinExistence type="inferred from homology"/>
<dbReference type="InterPro" id="IPR051804">
    <property type="entry name" value="Carb_Metab_Reg_Kinase/Isom"/>
</dbReference>
<gene>
    <name evidence="13" type="ORF">EDD65_10680</name>
</gene>
<dbReference type="CDD" id="cd07010">
    <property type="entry name" value="cupin_PMI_type_I_N_bac"/>
    <property type="match status" value="1"/>
</dbReference>
<keyword evidence="5 9" id="KW-0862">Zinc</keyword>
<dbReference type="InterPro" id="IPR011051">
    <property type="entry name" value="RmlC_Cupin_sf"/>
</dbReference>
<evidence type="ECO:0000256" key="5">
    <source>
        <dbReference type="ARBA" id="ARBA00022833"/>
    </source>
</evidence>
<name>A0A4R3KY61_9FIRM</name>
<evidence type="ECO:0000256" key="2">
    <source>
        <dbReference type="ARBA" id="ARBA00010772"/>
    </source>
</evidence>
<dbReference type="PIRSF" id="PIRSF036894">
    <property type="entry name" value="PMI_Firm_short"/>
    <property type="match status" value="1"/>
</dbReference>
<evidence type="ECO:0000259" key="11">
    <source>
        <dbReference type="Pfam" id="PF20511"/>
    </source>
</evidence>
<evidence type="ECO:0000256" key="1">
    <source>
        <dbReference type="ARBA" id="ARBA00000757"/>
    </source>
</evidence>
<dbReference type="InterPro" id="IPR049071">
    <property type="entry name" value="MPI_cupin_dom"/>
</dbReference>
<evidence type="ECO:0000313" key="14">
    <source>
        <dbReference type="Proteomes" id="UP000294567"/>
    </source>
</evidence>
<dbReference type="SUPFAM" id="SSF51182">
    <property type="entry name" value="RmlC-like cupins"/>
    <property type="match status" value="1"/>
</dbReference>
<feature type="binding site" evidence="9">
    <location>
        <position position="172"/>
    </location>
    <ligand>
        <name>Zn(2+)</name>
        <dbReference type="ChEBI" id="CHEBI:29105"/>
    </ligand>
</feature>
<dbReference type="GO" id="GO:0004476">
    <property type="term" value="F:mannose-6-phosphate isomerase activity"/>
    <property type="evidence" value="ECO:0007669"/>
    <property type="project" value="UniProtKB-EC"/>
</dbReference>
<feature type="active site" evidence="10">
    <location>
        <position position="192"/>
    </location>
</feature>
<dbReference type="EMBL" id="SMAE01000006">
    <property type="protein sequence ID" value="TCS89414.1"/>
    <property type="molecule type" value="Genomic_DNA"/>
</dbReference>
<dbReference type="OrthoDB" id="9808275at2"/>
<keyword evidence="4 9" id="KW-0479">Metal-binding</keyword>
<evidence type="ECO:0000256" key="10">
    <source>
        <dbReference type="PIRSR" id="PIRSR036894-2"/>
    </source>
</evidence>
<evidence type="ECO:0000256" key="6">
    <source>
        <dbReference type="ARBA" id="ARBA00023235"/>
    </source>
</evidence>
<comment type="similarity">
    <text evidence="2">Belongs to the mannose-6-phosphate isomerase type 1 family.</text>
</comment>
<evidence type="ECO:0000256" key="4">
    <source>
        <dbReference type="ARBA" id="ARBA00022723"/>
    </source>
</evidence>
<evidence type="ECO:0000256" key="8">
    <source>
        <dbReference type="ARBA" id="ARBA00030762"/>
    </source>
</evidence>
<feature type="binding site" evidence="9">
    <location>
        <position position="97"/>
    </location>
    <ligand>
        <name>Zn(2+)</name>
        <dbReference type="ChEBI" id="CHEBI:29105"/>
    </ligand>
</feature>
<evidence type="ECO:0000256" key="7">
    <source>
        <dbReference type="ARBA" id="ARBA00029741"/>
    </source>
</evidence>
<reference evidence="13 14" key="1">
    <citation type="submission" date="2019-03" db="EMBL/GenBank/DDBJ databases">
        <title>Genomic Encyclopedia of Type Strains, Phase IV (KMG-IV): sequencing the most valuable type-strain genomes for metagenomic binning, comparative biology and taxonomic classification.</title>
        <authorList>
            <person name="Goeker M."/>
        </authorList>
    </citation>
    <scope>NUCLEOTIDE SEQUENCE [LARGE SCALE GENOMIC DNA]</scope>
    <source>
        <strain evidence="13 14">DSM 26752</strain>
    </source>
</reference>